<keyword evidence="1" id="KW-0472">Membrane</keyword>
<sequence length="243" mass="25434">MPFGDTQYLPVAPPFFFLLAGVVAVLALLIQLRVLQYVYMQLGVSSGAAVLLLIASLLGSYINIPIATLGNEAFVEPGEVYFFGVPYMVPRLSAPEVVLAVNVGGAVIPSVLSFYLLSRNALWIRGLIATACVAAVCYASAQPVRGVGIALPIFVAPIAATLVAVLISWRHAAPLAYAGGSLGVLVGADLMNFDKLRGLGTPVLSIGGAGTFDGIFLTGVFSVLLASLIGMVMQRFEHSPRLL</sequence>
<dbReference type="AlphaFoldDB" id="A0AA48M033"/>
<dbReference type="InterPro" id="IPR011672">
    <property type="entry name" value="DUF1614"/>
</dbReference>
<feature type="transmembrane region" description="Helical" evidence="1">
    <location>
        <begin position="147"/>
        <end position="168"/>
    </location>
</feature>
<evidence type="ECO:0000313" key="2">
    <source>
        <dbReference type="EMBL" id="CAJ0872027.1"/>
    </source>
</evidence>
<proteinExistence type="predicted"/>
<accession>A0AA48M033</accession>
<evidence type="ECO:0008006" key="3">
    <source>
        <dbReference type="Google" id="ProtNLM"/>
    </source>
</evidence>
<keyword evidence="1" id="KW-1133">Transmembrane helix</keyword>
<evidence type="ECO:0000256" key="1">
    <source>
        <dbReference type="SAM" id="Phobius"/>
    </source>
</evidence>
<name>A0AA48M033_9ZZZZ</name>
<dbReference type="EMBL" id="OY288114">
    <property type="protein sequence ID" value="CAJ0872027.1"/>
    <property type="molecule type" value="Genomic_DNA"/>
</dbReference>
<organism evidence="2">
    <name type="scientific">freshwater sediment metagenome</name>
    <dbReference type="NCBI Taxonomy" id="556182"/>
    <lineage>
        <taxon>unclassified sequences</taxon>
        <taxon>metagenomes</taxon>
        <taxon>ecological metagenomes</taxon>
    </lineage>
</organism>
<keyword evidence="1" id="KW-0812">Transmembrane</keyword>
<feature type="transmembrane region" description="Helical" evidence="1">
    <location>
        <begin position="12"/>
        <end position="30"/>
    </location>
</feature>
<gene>
    <name evidence="2" type="ORF">AMST5_02378</name>
</gene>
<protein>
    <recommendedName>
        <fullName evidence="3">DUF1614 domain-containing protein</fullName>
    </recommendedName>
</protein>
<feature type="transmembrane region" description="Helical" evidence="1">
    <location>
        <begin position="214"/>
        <end position="233"/>
    </location>
</feature>
<feature type="transmembrane region" description="Helical" evidence="1">
    <location>
        <begin position="97"/>
        <end position="117"/>
    </location>
</feature>
<feature type="transmembrane region" description="Helical" evidence="1">
    <location>
        <begin position="122"/>
        <end position="141"/>
    </location>
</feature>
<reference evidence="2" key="1">
    <citation type="submission" date="2023-07" db="EMBL/GenBank/DDBJ databases">
        <authorList>
            <person name="Pelsma A.J. K."/>
        </authorList>
    </citation>
    <scope>NUCLEOTIDE SEQUENCE</scope>
</reference>
<dbReference type="Pfam" id="PF07758">
    <property type="entry name" value="DUF1614"/>
    <property type="match status" value="1"/>
</dbReference>
<feature type="transmembrane region" description="Helical" evidence="1">
    <location>
        <begin position="42"/>
        <end position="62"/>
    </location>
</feature>
<feature type="transmembrane region" description="Helical" evidence="1">
    <location>
        <begin position="175"/>
        <end position="194"/>
    </location>
</feature>